<dbReference type="EMBL" id="JOTM01000011">
    <property type="protein sequence ID" value="KEK23857.1"/>
    <property type="molecule type" value="Genomic_DNA"/>
</dbReference>
<evidence type="ECO:0000313" key="1">
    <source>
        <dbReference type="EMBL" id="KEK23857.1"/>
    </source>
</evidence>
<accession>A0A073KBM3</accession>
<proteinExistence type="predicted"/>
<dbReference type="AlphaFoldDB" id="A0A073KBM3"/>
<dbReference type="STRING" id="574375.AZF08_20315"/>
<gene>
    <name evidence="1" type="ORF">BAGA_05275</name>
</gene>
<sequence>MMVSTLTDVKKEIKTLDVTFIELTMDAFGEGCNVHATVSHSKNRRTKYFTLSEEEKIYKGEARRKRVKESLEKQGYKVIIGNIYE</sequence>
<evidence type="ECO:0000313" key="2">
    <source>
        <dbReference type="Proteomes" id="UP000027778"/>
    </source>
</evidence>
<dbReference type="Proteomes" id="UP000027778">
    <property type="component" value="Unassembled WGS sequence"/>
</dbReference>
<protein>
    <submittedName>
        <fullName evidence="1">Uncharacterized protein</fullName>
    </submittedName>
</protein>
<organism evidence="1 2">
    <name type="scientific">Bacillus gaemokensis</name>
    <dbReference type="NCBI Taxonomy" id="574375"/>
    <lineage>
        <taxon>Bacteria</taxon>
        <taxon>Bacillati</taxon>
        <taxon>Bacillota</taxon>
        <taxon>Bacilli</taxon>
        <taxon>Bacillales</taxon>
        <taxon>Bacillaceae</taxon>
        <taxon>Bacillus</taxon>
        <taxon>Bacillus cereus group</taxon>
    </lineage>
</organism>
<comment type="caution">
    <text evidence="1">The sequence shown here is derived from an EMBL/GenBank/DDBJ whole genome shotgun (WGS) entry which is preliminary data.</text>
</comment>
<reference evidence="1 2" key="1">
    <citation type="submission" date="2014-06" db="EMBL/GenBank/DDBJ databases">
        <title>Draft genome sequence of Bacillus gaemokensis JCM 15801 (MCCC 1A00707).</title>
        <authorList>
            <person name="Lai Q."/>
            <person name="Liu Y."/>
            <person name="Shao Z."/>
        </authorList>
    </citation>
    <scope>NUCLEOTIDE SEQUENCE [LARGE SCALE GENOMIC DNA]</scope>
    <source>
        <strain evidence="1 2">JCM 15801</strain>
    </source>
</reference>
<dbReference type="RefSeq" id="WP_033674948.1">
    <property type="nucleotide sequence ID" value="NZ_JOTM01000011.1"/>
</dbReference>
<keyword evidence="2" id="KW-1185">Reference proteome</keyword>
<name>A0A073KBM3_9BACI</name>